<keyword evidence="2" id="KW-1003">Cell membrane</keyword>
<dbReference type="CDD" id="cd06173">
    <property type="entry name" value="MFS_MefA_like"/>
    <property type="match status" value="1"/>
</dbReference>
<dbReference type="RefSeq" id="WP_091279453.1">
    <property type="nucleotide sequence ID" value="NZ_LT629804.1"/>
</dbReference>
<protein>
    <recommendedName>
        <fullName evidence="9">Major Facilitator Superfamily protein</fullName>
    </recommendedName>
</protein>
<feature type="transmembrane region" description="Helical" evidence="6">
    <location>
        <begin position="43"/>
        <end position="61"/>
    </location>
</feature>
<dbReference type="InterPro" id="IPR036259">
    <property type="entry name" value="MFS_trans_sf"/>
</dbReference>
<reference evidence="8" key="1">
    <citation type="submission" date="2016-10" db="EMBL/GenBank/DDBJ databases">
        <authorList>
            <person name="Varghese N."/>
            <person name="Submissions S."/>
        </authorList>
    </citation>
    <scope>NUCLEOTIDE SEQUENCE [LARGE SCALE GENOMIC DNA]</scope>
    <source>
        <strain evidence="8">DSM 10002</strain>
    </source>
</reference>
<feature type="transmembrane region" description="Helical" evidence="6">
    <location>
        <begin position="20"/>
        <end position="37"/>
    </location>
</feature>
<dbReference type="Gene3D" id="1.20.1250.20">
    <property type="entry name" value="MFS general substrate transporter like domains"/>
    <property type="match status" value="1"/>
</dbReference>
<sequence>MYPVFRRLLTVRLISQTADGLFQAGLATLVLFNPYYAATPAEVALGFAVILLPFTFVVPFVGPLLDRWNRRRVLVIGNLVRAGIILLLAGIVASFPQTRLVFLGALIVLGINRFILAALSAGLPHTLPQRLLVIANSIVPTVGSIAAGLGALAVFVVSVVIGPWQHVTSLILAALCCVGAGFTAMTMSPNSLGPTYVRTWSIQNIVVQLSDGIRYLMRQRTPALALSAMAVHRLLYGISMMMVLFASREIGGMALFGTLLAVSFAGNALAIVVTPLAHRFMTSLVWIVVCSGLGAVAHVIWWGSFSVISAGIGCVLLGLSVQGIKIAVDTIVQRDTADAYRGRAFSIYDMLFNMAFVAAGIIAAFILPDMGWSAAVCVGCALTYGVFGFIYASVVLCSSRLHGDLAQ</sequence>
<dbReference type="STRING" id="131112.SAMN04489737_0476"/>
<gene>
    <name evidence="7" type="ORF">SAMN04489737_0476</name>
</gene>
<feature type="transmembrane region" description="Helical" evidence="6">
    <location>
        <begin position="131"/>
        <end position="161"/>
    </location>
</feature>
<dbReference type="AlphaFoldDB" id="A0A1H2LBK5"/>
<feature type="transmembrane region" description="Helical" evidence="6">
    <location>
        <begin position="348"/>
        <end position="367"/>
    </location>
</feature>
<dbReference type="GO" id="GO:0005886">
    <property type="term" value="C:plasma membrane"/>
    <property type="evidence" value="ECO:0007669"/>
    <property type="project" value="UniProtKB-SubCell"/>
</dbReference>
<keyword evidence="8" id="KW-1185">Reference proteome</keyword>
<proteinExistence type="predicted"/>
<evidence type="ECO:0008006" key="9">
    <source>
        <dbReference type="Google" id="ProtNLM"/>
    </source>
</evidence>
<feature type="transmembrane region" description="Helical" evidence="6">
    <location>
        <begin position="223"/>
        <end position="246"/>
    </location>
</feature>
<dbReference type="PANTHER" id="PTHR23513">
    <property type="entry name" value="INTEGRAL MEMBRANE EFFLUX PROTEIN-RELATED"/>
    <property type="match status" value="1"/>
</dbReference>
<keyword evidence="4 6" id="KW-1133">Transmembrane helix</keyword>
<feature type="transmembrane region" description="Helical" evidence="6">
    <location>
        <begin position="280"/>
        <end position="301"/>
    </location>
</feature>
<feature type="transmembrane region" description="Helical" evidence="6">
    <location>
        <begin position="101"/>
        <end position="119"/>
    </location>
</feature>
<evidence type="ECO:0000256" key="6">
    <source>
        <dbReference type="SAM" id="Phobius"/>
    </source>
</evidence>
<evidence type="ECO:0000256" key="1">
    <source>
        <dbReference type="ARBA" id="ARBA00004651"/>
    </source>
</evidence>
<feature type="transmembrane region" description="Helical" evidence="6">
    <location>
        <begin position="373"/>
        <end position="397"/>
    </location>
</feature>
<accession>A0A1H2LBK5</accession>
<dbReference type="GO" id="GO:0022857">
    <property type="term" value="F:transmembrane transporter activity"/>
    <property type="evidence" value="ECO:0007669"/>
    <property type="project" value="InterPro"/>
</dbReference>
<name>A0A1H2LBK5_9ACTO</name>
<dbReference type="Proteomes" id="UP000214355">
    <property type="component" value="Chromosome I"/>
</dbReference>
<feature type="transmembrane region" description="Helical" evidence="6">
    <location>
        <begin position="307"/>
        <end position="328"/>
    </location>
</feature>
<dbReference type="GeneID" id="65344224"/>
<evidence type="ECO:0000313" key="7">
    <source>
        <dbReference type="EMBL" id="SDU78440.1"/>
    </source>
</evidence>
<organism evidence="7 8">
    <name type="scientific">Arcanobacterium phocae</name>
    <dbReference type="NCBI Taxonomy" id="131112"/>
    <lineage>
        <taxon>Bacteria</taxon>
        <taxon>Bacillati</taxon>
        <taxon>Actinomycetota</taxon>
        <taxon>Actinomycetes</taxon>
        <taxon>Actinomycetales</taxon>
        <taxon>Actinomycetaceae</taxon>
        <taxon>Arcanobacterium</taxon>
    </lineage>
</organism>
<evidence type="ECO:0000256" key="3">
    <source>
        <dbReference type="ARBA" id="ARBA00022692"/>
    </source>
</evidence>
<dbReference type="SUPFAM" id="SSF103473">
    <property type="entry name" value="MFS general substrate transporter"/>
    <property type="match status" value="1"/>
</dbReference>
<dbReference type="InterPro" id="IPR011701">
    <property type="entry name" value="MFS"/>
</dbReference>
<feature type="transmembrane region" description="Helical" evidence="6">
    <location>
        <begin position="167"/>
        <end position="188"/>
    </location>
</feature>
<feature type="transmembrane region" description="Helical" evidence="6">
    <location>
        <begin position="252"/>
        <end position="273"/>
    </location>
</feature>
<evidence type="ECO:0000256" key="5">
    <source>
        <dbReference type="ARBA" id="ARBA00023136"/>
    </source>
</evidence>
<dbReference type="PANTHER" id="PTHR23513:SF17">
    <property type="entry name" value="MEMBRANE PROTEIN"/>
    <property type="match status" value="1"/>
</dbReference>
<keyword evidence="3 6" id="KW-0812">Transmembrane</keyword>
<keyword evidence="5 6" id="KW-0472">Membrane</keyword>
<evidence type="ECO:0000313" key="8">
    <source>
        <dbReference type="Proteomes" id="UP000214355"/>
    </source>
</evidence>
<comment type="subcellular location">
    <subcellularLocation>
        <location evidence="1">Cell membrane</location>
        <topology evidence="1">Multi-pass membrane protein</topology>
    </subcellularLocation>
</comment>
<dbReference type="OrthoDB" id="3688258at2"/>
<dbReference type="EMBL" id="LT629804">
    <property type="protein sequence ID" value="SDU78440.1"/>
    <property type="molecule type" value="Genomic_DNA"/>
</dbReference>
<evidence type="ECO:0000256" key="4">
    <source>
        <dbReference type="ARBA" id="ARBA00022989"/>
    </source>
</evidence>
<dbReference type="Pfam" id="PF07690">
    <property type="entry name" value="MFS_1"/>
    <property type="match status" value="1"/>
</dbReference>
<feature type="transmembrane region" description="Helical" evidence="6">
    <location>
        <begin position="73"/>
        <end position="95"/>
    </location>
</feature>
<evidence type="ECO:0000256" key="2">
    <source>
        <dbReference type="ARBA" id="ARBA00022475"/>
    </source>
</evidence>